<dbReference type="AlphaFoldDB" id="A0A839E2D6"/>
<dbReference type="GO" id="GO:0031956">
    <property type="term" value="F:medium-chain fatty acid-CoA ligase activity"/>
    <property type="evidence" value="ECO:0007669"/>
    <property type="project" value="TreeGrafter"/>
</dbReference>
<organism evidence="6 7">
    <name type="scientific">Halosaccharopolyspora lacisalsi</name>
    <dbReference type="NCBI Taxonomy" id="1000566"/>
    <lineage>
        <taxon>Bacteria</taxon>
        <taxon>Bacillati</taxon>
        <taxon>Actinomycetota</taxon>
        <taxon>Actinomycetes</taxon>
        <taxon>Pseudonocardiales</taxon>
        <taxon>Pseudonocardiaceae</taxon>
        <taxon>Halosaccharopolyspora</taxon>
    </lineage>
</organism>
<sequence length="551" mass="60444">MTETGSTTIPTSPSYASGTSDVPLLGDTIGANLDRTAARFPGHDALVEYATGRRWTYGEFDADVSTLALGLLDLGIGKGDRVGIWAPNRAEWTLLQYAAARIGAILVNINPSYREHELEFVLNQAGTRLLVAAKRFKSSDYEAMVEQVRSRCPDLEHAVFLDSPEWESLWRRGTAADPGRLTAAKAELSADDPINIQYTSGTTGFPKGATLSHHNILNNGFFVGELCGYTEHDRVALCPPFYHCFGMVMGNLACTSHGSAMVIPSEGFDSGAALAAVDAQRCTSLYGVPTMFIAELDRPDFDGYDLSSLRTGIMAGSPCPEEVMKQVIDRMGMTEVAICYGMTETSPVSTQTRADDSLRRRVSTVGRVGPHLEVKIVDPATGLTVPVGESGELCTRGYSVMLGYWRQPDKTAEVIDSARWMHTGDLATMDPDGYVSITGRIKDMIIRGGENLYPREIEEFLYTHPDILDAQVVGVPDERYGEELMAWVRLHEGSPELTVESLREFCTGKLAHHKIPRYVHVVEEFPMTVTGKVRKVEMREQAKRFLGLGTA</sequence>
<feature type="domain" description="AMP-binding enzyme C-terminal" evidence="5">
    <location>
        <begin position="456"/>
        <end position="532"/>
    </location>
</feature>
<feature type="region of interest" description="Disordered" evidence="3">
    <location>
        <begin position="1"/>
        <end position="20"/>
    </location>
</feature>
<evidence type="ECO:0000259" key="4">
    <source>
        <dbReference type="Pfam" id="PF00501"/>
    </source>
</evidence>
<evidence type="ECO:0000256" key="2">
    <source>
        <dbReference type="ARBA" id="ARBA00022598"/>
    </source>
</evidence>
<dbReference type="InterPro" id="IPR000873">
    <property type="entry name" value="AMP-dep_synth/lig_dom"/>
</dbReference>
<accession>A0A839E2D6</accession>
<name>A0A839E2D6_9PSEU</name>
<dbReference type="EC" id="6.2.1.-" evidence="6"/>
<dbReference type="InterPro" id="IPR045851">
    <property type="entry name" value="AMP-bd_C_sf"/>
</dbReference>
<comment type="caution">
    <text evidence="6">The sequence shown here is derived from an EMBL/GenBank/DDBJ whole genome shotgun (WGS) entry which is preliminary data.</text>
</comment>
<dbReference type="CDD" id="cd05917">
    <property type="entry name" value="FACL_like_2"/>
    <property type="match status" value="1"/>
</dbReference>
<dbReference type="Gene3D" id="3.30.300.30">
    <property type="match status" value="1"/>
</dbReference>
<evidence type="ECO:0000313" key="7">
    <source>
        <dbReference type="Proteomes" id="UP000569329"/>
    </source>
</evidence>
<comment type="similarity">
    <text evidence="1">Belongs to the ATP-dependent AMP-binding enzyme family.</text>
</comment>
<feature type="domain" description="AMP-dependent synthetase/ligase" evidence="4">
    <location>
        <begin position="33"/>
        <end position="405"/>
    </location>
</feature>
<reference evidence="6 7" key="1">
    <citation type="submission" date="2020-07" db="EMBL/GenBank/DDBJ databases">
        <title>Sequencing the genomes of 1000 actinobacteria strains.</title>
        <authorList>
            <person name="Klenk H.-P."/>
        </authorList>
    </citation>
    <scope>NUCLEOTIDE SEQUENCE [LARGE SCALE GENOMIC DNA]</scope>
    <source>
        <strain evidence="6 7">DSM 45975</strain>
    </source>
</reference>
<dbReference type="PANTHER" id="PTHR43201:SF5">
    <property type="entry name" value="MEDIUM-CHAIN ACYL-COA LIGASE ACSF2, MITOCHONDRIAL"/>
    <property type="match status" value="1"/>
</dbReference>
<dbReference type="InterPro" id="IPR042099">
    <property type="entry name" value="ANL_N_sf"/>
</dbReference>
<dbReference type="EMBL" id="JACGWZ010000006">
    <property type="protein sequence ID" value="MBA8826726.1"/>
    <property type="molecule type" value="Genomic_DNA"/>
</dbReference>
<keyword evidence="7" id="KW-1185">Reference proteome</keyword>
<dbReference type="FunFam" id="3.30.300.30:FF:000008">
    <property type="entry name" value="2,3-dihydroxybenzoate-AMP ligase"/>
    <property type="match status" value="1"/>
</dbReference>
<dbReference type="RefSeq" id="WP_328796448.1">
    <property type="nucleotide sequence ID" value="NZ_JACGWZ010000006.1"/>
</dbReference>
<dbReference type="PROSITE" id="PS00455">
    <property type="entry name" value="AMP_BINDING"/>
    <property type="match status" value="1"/>
</dbReference>
<dbReference type="PANTHER" id="PTHR43201">
    <property type="entry name" value="ACYL-COA SYNTHETASE"/>
    <property type="match status" value="1"/>
</dbReference>
<dbReference type="Gene3D" id="3.40.50.12780">
    <property type="entry name" value="N-terminal domain of ligase-like"/>
    <property type="match status" value="1"/>
</dbReference>
<evidence type="ECO:0000256" key="3">
    <source>
        <dbReference type="SAM" id="MobiDB-lite"/>
    </source>
</evidence>
<protein>
    <submittedName>
        <fullName evidence="6">Fatty-acyl-CoA synthase</fullName>
        <ecNumber evidence="6">6.2.1.-</ecNumber>
    </submittedName>
</protein>
<dbReference type="SUPFAM" id="SSF56801">
    <property type="entry name" value="Acetyl-CoA synthetase-like"/>
    <property type="match status" value="1"/>
</dbReference>
<gene>
    <name evidence="6" type="ORF">FHX42_004105</name>
</gene>
<dbReference type="Pfam" id="PF13193">
    <property type="entry name" value="AMP-binding_C"/>
    <property type="match status" value="1"/>
</dbReference>
<evidence type="ECO:0000259" key="5">
    <source>
        <dbReference type="Pfam" id="PF13193"/>
    </source>
</evidence>
<keyword evidence="2 6" id="KW-0436">Ligase</keyword>
<dbReference type="Pfam" id="PF00501">
    <property type="entry name" value="AMP-binding"/>
    <property type="match status" value="1"/>
</dbReference>
<evidence type="ECO:0000313" key="6">
    <source>
        <dbReference type="EMBL" id="MBA8826726.1"/>
    </source>
</evidence>
<dbReference type="Proteomes" id="UP000569329">
    <property type="component" value="Unassembled WGS sequence"/>
</dbReference>
<dbReference type="InterPro" id="IPR020845">
    <property type="entry name" value="AMP-binding_CS"/>
</dbReference>
<dbReference type="FunFam" id="3.40.50.12780:FF:000003">
    <property type="entry name" value="Long-chain-fatty-acid--CoA ligase FadD"/>
    <property type="match status" value="1"/>
</dbReference>
<dbReference type="InterPro" id="IPR025110">
    <property type="entry name" value="AMP-bd_C"/>
</dbReference>
<proteinExistence type="inferred from homology"/>
<evidence type="ECO:0000256" key="1">
    <source>
        <dbReference type="ARBA" id="ARBA00006432"/>
    </source>
</evidence>
<dbReference type="GO" id="GO:0006631">
    <property type="term" value="P:fatty acid metabolic process"/>
    <property type="evidence" value="ECO:0007669"/>
    <property type="project" value="TreeGrafter"/>
</dbReference>